<protein>
    <submittedName>
        <fullName evidence="1">Uncharacterized protein</fullName>
    </submittedName>
</protein>
<accession>A0A518DNG0</accession>
<reference evidence="1 2" key="1">
    <citation type="submission" date="2019-02" db="EMBL/GenBank/DDBJ databases">
        <title>Deep-cultivation of Planctomycetes and their phenomic and genomic characterization uncovers novel biology.</title>
        <authorList>
            <person name="Wiegand S."/>
            <person name="Jogler M."/>
            <person name="Boedeker C."/>
            <person name="Pinto D."/>
            <person name="Vollmers J."/>
            <person name="Rivas-Marin E."/>
            <person name="Kohn T."/>
            <person name="Peeters S.H."/>
            <person name="Heuer A."/>
            <person name="Rast P."/>
            <person name="Oberbeckmann S."/>
            <person name="Bunk B."/>
            <person name="Jeske O."/>
            <person name="Meyerdierks A."/>
            <person name="Storesund J.E."/>
            <person name="Kallscheuer N."/>
            <person name="Luecker S."/>
            <person name="Lage O.M."/>
            <person name="Pohl T."/>
            <person name="Merkel B.J."/>
            <person name="Hornburger P."/>
            <person name="Mueller R.-W."/>
            <person name="Bruemmer F."/>
            <person name="Labrenz M."/>
            <person name="Spormann A.M."/>
            <person name="Op den Camp H."/>
            <person name="Overmann J."/>
            <person name="Amann R."/>
            <person name="Jetten M.S.M."/>
            <person name="Mascher T."/>
            <person name="Medema M.H."/>
            <person name="Devos D.P."/>
            <person name="Kaster A.-K."/>
            <person name="Ovreas L."/>
            <person name="Rohde M."/>
            <person name="Galperin M.Y."/>
            <person name="Jogler C."/>
        </authorList>
    </citation>
    <scope>NUCLEOTIDE SEQUENCE [LARGE SCALE GENOMIC DNA]</scope>
    <source>
        <strain evidence="1 2">Pla85_3_4</strain>
    </source>
</reference>
<dbReference type="Proteomes" id="UP000317648">
    <property type="component" value="Chromosome"/>
</dbReference>
<dbReference type="AlphaFoldDB" id="A0A518DNG0"/>
<proteinExistence type="predicted"/>
<name>A0A518DNG0_9BACT</name>
<dbReference type="KEGG" id="lcre:Pla8534_11490"/>
<sequence>MLAGLIGYNRVDVDGGSEWILVNKFTAAILQILIAAWTHAGTDACSIQHGLAMNALQDEDGSDHGGLDY</sequence>
<gene>
    <name evidence="1" type="ORF">Pla8534_11490</name>
</gene>
<dbReference type="EMBL" id="CP036433">
    <property type="protein sequence ID" value="QDU93369.1"/>
    <property type="molecule type" value="Genomic_DNA"/>
</dbReference>
<evidence type="ECO:0000313" key="2">
    <source>
        <dbReference type="Proteomes" id="UP000317648"/>
    </source>
</evidence>
<evidence type="ECO:0000313" key="1">
    <source>
        <dbReference type="EMBL" id="QDU93369.1"/>
    </source>
</evidence>
<organism evidence="1 2">
    <name type="scientific">Lignipirellula cremea</name>
    <dbReference type="NCBI Taxonomy" id="2528010"/>
    <lineage>
        <taxon>Bacteria</taxon>
        <taxon>Pseudomonadati</taxon>
        <taxon>Planctomycetota</taxon>
        <taxon>Planctomycetia</taxon>
        <taxon>Pirellulales</taxon>
        <taxon>Pirellulaceae</taxon>
        <taxon>Lignipirellula</taxon>
    </lineage>
</organism>
<keyword evidence="2" id="KW-1185">Reference proteome</keyword>